<accession>A0A7H1NT27</accession>
<dbReference type="GO" id="GO:0015944">
    <property type="term" value="P:formate oxidation"/>
    <property type="evidence" value="ECO:0007669"/>
    <property type="project" value="TreeGrafter"/>
</dbReference>
<name>A0A7H1NT27_9PROT</name>
<evidence type="ECO:0000256" key="11">
    <source>
        <dbReference type="ARBA" id="ARBA00023004"/>
    </source>
</evidence>
<keyword evidence="6" id="KW-0349">Heme</keyword>
<dbReference type="GO" id="GO:0022904">
    <property type="term" value="P:respiratory electron transport chain"/>
    <property type="evidence" value="ECO:0007669"/>
    <property type="project" value="InterPro"/>
</dbReference>
<evidence type="ECO:0000256" key="7">
    <source>
        <dbReference type="ARBA" id="ARBA00022692"/>
    </source>
</evidence>
<keyword evidence="12 13" id="KW-0472">Membrane</keyword>
<dbReference type="GO" id="GO:0046872">
    <property type="term" value="F:metal ion binding"/>
    <property type="evidence" value="ECO:0007669"/>
    <property type="project" value="UniProtKB-KW"/>
</dbReference>
<keyword evidence="17" id="KW-1185">Reference proteome</keyword>
<feature type="transmembrane region" description="Helical" evidence="13">
    <location>
        <begin position="270"/>
        <end position="292"/>
    </location>
</feature>
<evidence type="ECO:0000256" key="9">
    <source>
        <dbReference type="ARBA" id="ARBA00022982"/>
    </source>
</evidence>
<evidence type="ECO:0000256" key="13">
    <source>
        <dbReference type="SAM" id="Phobius"/>
    </source>
</evidence>
<organism evidence="16 17">
    <name type="scientific">Entomobacter blattae</name>
    <dbReference type="NCBI Taxonomy" id="2762277"/>
    <lineage>
        <taxon>Bacteria</taxon>
        <taxon>Pseudomonadati</taxon>
        <taxon>Pseudomonadota</taxon>
        <taxon>Alphaproteobacteria</taxon>
        <taxon>Acetobacterales</taxon>
        <taxon>Acetobacteraceae</taxon>
        <taxon>Entomobacter</taxon>
    </lineage>
</organism>
<feature type="domain" description="Cytochrome b561 bacterial/Ni-hydrogenase" evidence="15">
    <location>
        <begin position="127"/>
        <end position="305"/>
    </location>
</feature>
<comment type="subcellular location">
    <subcellularLocation>
        <location evidence="2">Cell membrane</location>
        <topology evidence="2">Multi-pass membrane protein</topology>
    </subcellularLocation>
</comment>
<feature type="chain" id="PRO_5028969910" evidence="14">
    <location>
        <begin position="32"/>
        <end position="332"/>
    </location>
</feature>
<reference evidence="16 17" key="1">
    <citation type="submission" date="2020-08" db="EMBL/GenBank/DDBJ databases">
        <title>Complete genome sequence of Entomobacter blattae G55GP.</title>
        <authorList>
            <person name="Poehlein A."/>
            <person name="Guzman J."/>
            <person name="Daniel R."/>
            <person name="Vilcinskas A."/>
        </authorList>
    </citation>
    <scope>NUCLEOTIDE SEQUENCE [LARGE SCALE GENOMIC DNA]</scope>
    <source>
        <strain evidence="16 17">G55GP</strain>
    </source>
</reference>
<keyword evidence="11" id="KW-0408">Iron</keyword>
<dbReference type="GO" id="GO:0009055">
    <property type="term" value="F:electron transfer activity"/>
    <property type="evidence" value="ECO:0007669"/>
    <property type="project" value="InterPro"/>
</dbReference>
<dbReference type="GO" id="GO:0036397">
    <property type="term" value="F:formate dehydrogenase (quinone) activity"/>
    <property type="evidence" value="ECO:0007669"/>
    <property type="project" value="TreeGrafter"/>
</dbReference>
<keyword evidence="7 13" id="KW-0812">Transmembrane</keyword>
<dbReference type="GO" id="GO:0009326">
    <property type="term" value="C:formate dehydrogenase complex"/>
    <property type="evidence" value="ECO:0007669"/>
    <property type="project" value="InterPro"/>
</dbReference>
<dbReference type="Gene3D" id="1.20.950.20">
    <property type="entry name" value="Transmembrane di-heme cytochromes, Chain C"/>
    <property type="match status" value="1"/>
</dbReference>
<evidence type="ECO:0000256" key="14">
    <source>
        <dbReference type="SAM" id="SignalP"/>
    </source>
</evidence>
<gene>
    <name evidence="16" type="ORF">JGUZn3_17190</name>
</gene>
<evidence type="ECO:0000256" key="6">
    <source>
        <dbReference type="ARBA" id="ARBA00022617"/>
    </source>
</evidence>
<feature type="signal peptide" evidence="14">
    <location>
        <begin position="1"/>
        <end position="31"/>
    </location>
</feature>
<keyword evidence="14" id="KW-0732">Signal</keyword>
<evidence type="ECO:0000256" key="8">
    <source>
        <dbReference type="ARBA" id="ARBA00022723"/>
    </source>
</evidence>
<evidence type="ECO:0000256" key="10">
    <source>
        <dbReference type="ARBA" id="ARBA00022989"/>
    </source>
</evidence>
<evidence type="ECO:0000256" key="1">
    <source>
        <dbReference type="ARBA" id="ARBA00001971"/>
    </source>
</evidence>
<dbReference type="SUPFAM" id="SSF81342">
    <property type="entry name" value="Transmembrane di-heme cytochromes"/>
    <property type="match status" value="1"/>
</dbReference>
<evidence type="ECO:0000256" key="5">
    <source>
        <dbReference type="ARBA" id="ARBA00022475"/>
    </source>
</evidence>
<evidence type="ECO:0000313" key="16">
    <source>
        <dbReference type="EMBL" id="QNT78937.1"/>
    </source>
</evidence>
<evidence type="ECO:0000259" key="15">
    <source>
        <dbReference type="Pfam" id="PF01292"/>
    </source>
</evidence>
<proteinExistence type="inferred from homology"/>
<sequence length="332" mass="37209">MSNPPVKQRSFKALLAFLLFCLVFPSAVGVAQTIPQNLPNTPAHVLEQKLDTTVLPPTTRGFVHIPDQKAAVLVQPPGKIFRFFHKYIQFWVDILAILGTLIAIAGLYWLAGPMDYTPDARNRRLLRFKFIERLGHWITAISFVLLAVTGLNMVLGRWLLMPLMGDNSFSAFSAWGKTIHNFVGFPFILGLAIILIAFFRYNIPRKIDLQWMKQMGGMFNKKHVPADKFNAGQKMIYWIAAFFGSALVLSGLCLLIPFALFGILGMQITLVFHSCVAIFMIVVILGHAYLGVWGVKGSFPAMTNGTVDLNWALTHHEIWAKKEESAHPQNLS</sequence>
<dbReference type="KEGG" id="ebla:JGUZn3_17190"/>
<dbReference type="InterPro" id="IPR051817">
    <property type="entry name" value="FDH_cytochrome_b556_subunit"/>
</dbReference>
<comment type="cofactor">
    <cofactor evidence="1">
        <name>heme</name>
        <dbReference type="ChEBI" id="CHEBI:30413"/>
    </cofactor>
</comment>
<dbReference type="InterPro" id="IPR006471">
    <property type="entry name" value="Formate_DH_gsu"/>
</dbReference>
<keyword evidence="8" id="KW-0479">Metal-binding</keyword>
<dbReference type="AlphaFoldDB" id="A0A7H1NT27"/>
<dbReference type="GO" id="GO:0008863">
    <property type="term" value="F:formate dehydrogenase (NAD+) activity"/>
    <property type="evidence" value="ECO:0007669"/>
    <property type="project" value="InterPro"/>
</dbReference>
<dbReference type="Pfam" id="PF01292">
    <property type="entry name" value="Ni_hydr_CYTB"/>
    <property type="match status" value="1"/>
</dbReference>
<feature type="transmembrane region" description="Helical" evidence="13">
    <location>
        <begin position="179"/>
        <end position="203"/>
    </location>
</feature>
<keyword evidence="10 13" id="KW-1133">Transmembrane helix</keyword>
<dbReference type="InterPro" id="IPR016174">
    <property type="entry name" value="Di-haem_cyt_TM"/>
</dbReference>
<feature type="transmembrane region" description="Helical" evidence="13">
    <location>
        <begin position="236"/>
        <end position="264"/>
    </location>
</feature>
<dbReference type="InterPro" id="IPR011577">
    <property type="entry name" value="Cyt_b561_bac/Ni-Hgenase"/>
</dbReference>
<feature type="transmembrane region" description="Helical" evidence="13">
    <location>
        <begin position="90"/>
        <end position="113"/>
    </location>
</feature>
<dbReference type="Proteomes" id="UP000516349">
    <property type="component" value="Chromosome"/>
</dbReference>
<keyword evidence="5" id="KW-1003">Cell membrane</keyword>
<evidence type="ECO:0000256" key="4">
    <source>
        <dbReference type="ARBA" id="ARBA00022448"/>
    </source>
</evidence>
<dbReference type="NCBIfam" id="TIGR01583">
    <property type="entry name" value="formate-DH-gamm"/>
    <property type="match status" value="1"/>
</dbReference>
<evidence type="ECO:0000256" key="3">
    <source>
        <dbReference type="ARBA" id="ARBA00010747"/>
    </source>
</evidence>
<protein>
    <submittedName>
        <fullName evidence="16">Prokaryotic cytochrome b561</fullName>
    </submittedName>
</protein>
<evidence type="ECO:0000256" key="2">
    <source>
        <dbReference type="ARBA" id="ARBA00004651"/>
    </source>
</evidence>
<evidence type="ECO:0000313" key="17">
    <source>
        <dbReference type="Proteomes" id="UP000516349"/>
    </source>
</evidence>
<evidence type="ECO:0000256" key="12">
    <source>
        <dbReference type="ARBA" id="ARBA00023136"/>
    </source>
</evidence>
<dbReference type="PANTHER" id="PTHR30074">
    <property type="entry name" value="FORMATE DEHYDROGENASE, NITRATE-INDUCIBLE, CYTOCHROME B556 FDN SUBUNIT"/>
    <property type="match status" value="1"/>
</dbReference>
<dbReference type="PANTHER" id="PTHR30074:SF6">
    <property type="entry name" value="FORMATE DEHYDROGENASE GAMMA SUBUNIT"/>
    <property type="match status" value="1"/>
</dbReference>
<comment type="similarity">
    <text evidence="3">Belongs to the formate dehydrogenase gamma subunit family.</text>
</comment>
<dbReference type="EMBL" id="CP060244">
    <property type="protein sequence ID" value="QNT78937.1"/>
    <property type="molecule type" value="Genomic_DNA"/>
</dbReference>
<keyword evidence="4" id="KW-0813">Transport</keyword>
<dbReference type="RefSeq" id="WP_203413153.1">
    <property type="nucleotide sequence ID" value="NZ_CP060244.1"/>
</dbReference>
<dbReference type="GO" id="GO:0005886">
    <property type="term" value="C:plasma membrane"/>
    <property type="evidence" value="ECO:0007669"/>
    <property type="project" value="UniProtKB-SubCell"/>
</dbReference>
<dbReference type="GO" id="GO:0009061">
    <property type="term" value="P:anaerobic respiration"/>
    <property type="evidence" value="ECO:0007669"/>
    <property type="project" value="TreeGrafter"/>
</dbReference>
<feature type="transmembrane region" description="Helical" evidence="13">
    <location>
        <begin position="134"/>
        <end position="159"/>
    </location>
</feature>
<keyword evidence="9" id="KW-0249">Electron transport</keyword>